<name>A0A100W1B9_9MYCO</name>
<organism evidence="1 2">
    <name type="scientific">Mycolicibacterium brisbanense</name>
    <dbReference type="NCBI Taxonomy" id="146020"/>
    <lineage>
        <taxon>Bacteria</taxon>
        <taxon>Bacillati</taxon>
        <taxon>Actinomycetota</taxon>
        <taxon>Actinomycetes</taxon>
        <taxon>Mycobacteriales</taxon>
        <taxon>Mycobacteriaceae</taxon>
        <taxon>Mycolicibacterium</taxon>
    </lineage>
</organism>
<dbReference type="AlphaFoldDB" id="A0A100W1B9"/>
<reference evidence="2" key="2">
    <citation type="submission" date="2016-02" db="EMBL/GenBank/DDBJ databases">
        <title>Draft genome sequence of five rapidly growing Mycobacterium species.</title>
        <authorList>
            <person name="Katahira K."/>
            <person name="Gotou Y."/>
            <person name="Iida K."/>
            <person name="Ogura Y."/>
            <person name="Hayashi T."/>
        </authorList>
    </citation>
    <scope>NUCLEOTIDE SEQUENCE [LARGE SCALE GENOMIC DNA]</scope>
    <source>
        <strain evidence="2">JCM15654</strain>
    </source>
</reference>
<dbReference type="Proteomes" id="UP000069620">
    <property type="component" value="Unassembled WGS sequence"/>
</dbReference>
<evidence type="ECO:0000313" key="1">
    <source>
        <dbReference type="EMBL" id="GAS89836.1"/>
    </source>
</evidence>
<proteinExistence type="predicted"/>
<sequence>MCTPVQAHADDPVLHRVTYKVSAESQVTADIYYREVDPPTWADYSHNPYEFSPKVEATIGPGQPWVIDVMLADPDQWAMVTATSGRLPTSPMFHCELAVDGVSVTRSGGPKGALCALRHW</sequence>
<dbReference type="InterPro" id="IPR016793">
    <property type="entry name" value="UCP021591"/>
</dbReference>
<accession>A0A100W1B9</accession>
<gene>
    <name evidence="1" type="ORF">RMCB_3932</name>
</gene>
<dbReference type="EMBL" id="BCSX01000035">
    <property type="protein sequence ID" value="GAS89836.1"/>
    <property type="molecule type" value="Genomic_DNA"/>
</dbReference>
<reference evidence="2" key="1">
    <citation type="journal article" date="2016" name="Genome Announc.">
        <title>Draft Genome Sequences of Five Rapidly Growing Mycobacterium Species, M. thermoresistibile, M. fortuitum subsp. acetamidolyticum, M. canariasense, M. brisbanense, and M. novocastrense.</title>
        <authorList>
            <person name="Katahira K."/>
            <person name="Ogura Y."/>
            <person name="Gotoh Y."/>
            <person name="Hayashi T."/>
        </authorList>
    </citation>
    <scope>NUCLEOTIDE SEQUENCE [LARGE SCALE GENOMIC DNA]</scope>
    <source>
        <strain evidence="2">JCM15654</strain>
    </source>
</reference>
<dbReference type="STRING" id="146020.RMCB_3932"/>
<keyword evidence="2" id="KW-1185">Reference proteome</keyword>
<comment type="caution">
    <text evidence="1">The sequence shown here is derived from an EMBL/GenBank/DDBJ whole genome shotgun (WGS) entry which is preliminary data.</text>
</comment>
<evidence type="ECO:0000313" key="2">
    <source>
        <dbReference type="Proteomes" id="UP000069620"/>
    </source>
</evidence>
<dbReference type="PIRSF" id="PIRSF021591">
    <property type="entry name" value="UCP021591"/>
    <property type="match status" value="1"/>
</dbReference>
<protein>
    <submittedName>
        <fullName evidence="1">Uncharacterized protein</fullName>
    </submittedName>
</protein>